<comment type="caution">
    <text evidence="3">The sequence shown here is derived from an EMBL/GenBank/DDBJ whole genome shotgun (WGS) entry which is preliminary data.</text>
</comment>
<evidence type="ECO:0008006" key="5">
    <source>
        <dbReference type="Google" id="ProtNLM"/>
    </source>
</evidence>
<keyword evidence="4" id="KW-1185">Reference proteome</keyword>
<keyword evidence="1" id="KW-0812">Transmembrane</keyword>
<dbReference type="EMBL" id="JAUKUA010000006">
    <property type="protein sequence ID" value="KAK0708621.1"/>
    <property type="molecule type" value="Genomic_DNA"/>
</dbReference>
<protein>
    <recommendedName>
        <fullName evidence="5">Secreted protein</fullName>
    </recommendedName>
</protein>
<accession>A0AA40DPF3</accession>
<gene>
    <name evidence="3" type="ORF">B0H67DRAFT_345296</name>
</gene>
<feature type="chain" id="PRO_5041284468" description="Secreted protein" evidence="2">
    <location>
        <begin position="28"/>
        <end position="151"/>
    </location>
</feature>
<keyword evidence="1" id="KW-0472">Membrane</keyword>
<dbReference type="Proteomes" id="UP001172102">
    <property type="component" value="Unassembled WGS sequence"/>
</dbReference>
<keyword evidence="2" id="KW-0732">Signal</keyword>
<feature type="signal peptide" evidence="2">
    <location>
        <begin position="1"/>
        <end position="27"/>
    </location>
</feature>
<dbReference type="AlphaFoldDB" id="A0AA40DPF3"/>
<keyword evidence="1" id="KW-1133">Transmembrane helix</keyword>
<evidence type="ECO:0000313" key="3">
    <source>
        <dbReference type="EMBL" id="KAK0708621.1"/>
    </source>
</evidence>
<evidence type="ECO:0000256" key="1">
    <source>
        <dbReference type="SAM" id="Phobius"/>
    </source>
</evidence>
<evidence type="ECO:0000256" key="2">
    <source>
        <dbReference type="SAM" id="SignalP"/>
    </source>
</evidence>
<feature type="transmembrane region" description="Helical" evidence="1">
    <location>
        <begin position="116"/>
        <end position="147"/>
    </location>
</feature>
<sequence>MWYLTCKWLKLFCFSLLLLTLHRPWGPFPPPKKKNPGSERQAEYHLGRNSIDTTVRLPLHLAARFAIGQLVPYEPLIQFGWPPGLCLVSRLTTTPPWSRSTTDARALQLDPKHSHPFGVCVFCVFVSSSPSLNIFLLFFFFCLPLAFRSWT</sequence>
<reference evidence="3" key="1">
    <citation type="submission" date="2023-06" db="EMBL/GenBank/DDBJ databases">
        <title>Genome-scale phylogeny and comparative genomics of the fungal order Sordariales.</title>
        <authorList>
            <consortium name="Lawrence Berkeley National Laboratory"/>
            <person name="Hensen N."/>
            <person name="Bonometti L."/>
            <person name="Westerberg I."/>
            <person name="Brannstrom I.O."/>
            <person name="Guillou S."/>
            <person name="Cros-Aarteil S."/>
            <person name="Calhoun S."/>
            <person name="Haridas S."/>
            <person name="Kuo A."/>
            <person name="Mondo S."/>
            <person name="Pangilinan J."/>
            <person name="Riley R."/>
            <person name="Labutti K."/>
            <person name="Andreopoulos B."/>
            <person name="Lipzen A."/>
            <person name="Chen C."/>
            <person name="Yanf M."/>
            <person name="Daum C."/>
            <person name="Ng V."/>
            <person name="Clum A."/>
            <person name="Steindorff A."/>
            <person name="Ohm R."/>
            <person name="Martin F."/>
            <person name="Silar P."/>
            <person name="Natvig D."/>
            <person name="Lalanne C."/>
            <person name="Gautier V."/>
            <person name="Ament-Velasquez S.L."/>
            <person name="Kruys A."/>
            <person name="Hutchinson M.I."/>
            <person name="Powell A.J."/>
            <person name="Barry K."/>
            <person name="Miller A.N."/>
            <person name="Grigoriev I.V."/>
            <person name="Debuchy R."/>
            <person name="Gladieux P."/>
            <person name="Thoren M.H."/>
            <person name="Johannesson H."/>
        </authorList>
    </citation>
    <scope>NUCLEOTIDE SEQUENCE</scope>
    <source>
        <strain evidence="3">SMH4607-1</strain>
    </source>
</reference>
<evidence type="ECO:0000313" key="4">
    <source>
        <dbReference type="Proteomes" id="UP001172102"/>
    </source>
</evidence>
<organism evidence="3 4">
    <name type="scientific">Lasiosphaeris hirsuta</name>
    <dbReference type="NCBI Taxonomy" id="260670"/>
    <lineage>
        <taxon>Eukaryota</taxon>
        <taxon>Fungi</taxon>
        <taxon>Dikarya</taxon>
        <taxon>Ascomycota</taxon>
        <taxon>Pezizomycotina</taxon>
        <taxon>Sordariomycetes</taxon>
        <taxon>Sordariomycetidae</taxon>
        <taxon>Sordariales</taxon>
        <taxon>Lasiosphaeriaceae</taxon>
        <taxon>Lasiosphaeris</taxon>
    </lineage>
</organism>
<proteinExistence type="predicted"/>
<name>A0AA40DPF3_9PEZI</name>